<reference evidence="2 3" key="1">
    <citation type="submission" date="2018-09" db="EMBL/GenBank/DDBJ databases">
        <title>Paenibacillus aracenensis nov. sp. isolated from a cave in southern Spain.</title>
        <authorList>
            <person name="Jurado V."/>
            <person name="Gutierrez-Patricio S."/>
            <person name="Gonzalez-Pimentel J.L."/>
            <person name="Miller A.Z."/>
            <person name="Laiz L."/>
            <person name="Saiz-Jimenez C."/>
        </authorList>
    </citation>
    <scope>NUCLEOTIDE SEQUENCE [LARGE SCALE GENOMIC DNA]</scope>
    <source>
        <strain evidence="2 3">JCM 19203</strain>
    </source>
</reference>
<gene>
    <name evidence="2" type="ORF">D3P09_15330</name>
</gene>
<name>A0A3A6PFC3_9BACL</name>
<dbReference type="PROSITE" id="PS51318">
    <property type="entry name" value="TAT"/>
    <property type="match status" value="1"/>
</dbReference>
<dbReference type="RefSeq" id="WP_120111686.1">
    <property type="nucleotide sequence ID" value="NZ_QXQB01000003.1"/>
</dbReference>
<dbReference type="Proteomes" id="UP000267798">
    <property type="component" value="Unassembled WGS sequence"/>
</dbReference>
<evidence type="ECO:0000313" key="3">
    <source>
        <dbReference type="Proteomes" id="UP000267798"/>
    </source>
</evidence>
<dbReference type="OrthoDB" id="2483152at2"/>
<accession>A0A3A6PFC3</accession>
<feature type="region of interest" description="Disordered" evidence="1">
    <location>
        <begin position="1"/>
        <end position="31"/>
    </location>
</feature>
<dbReference type="EMBL" id="QXQB01000003">
    <property type="protein sequence ID" value="RJX38890.1"/>
    <property type="molecule type" value="Genomic_DNA"/>
</dbReference>
<protein>
    <submittedName>
        <fullName evidence="2">Peptidase C14</fullName>
    </submittedName>
</protein>
<sequence length="787" mass="84690">MNQKDINNLAEDMQSGAVAETATGFPTEHKEEVSISRRKMLQAIGIGSVMLAGSALFPKLAFADSEAQGKDDQKLDKGAPSSMLQVANVQALSSIPKGQLKEGTLVYVSGYYTAGDGGGHVVRWSQSSTAGANGGTVHQGTGIGAGRWLTIHNGAADFRWFGIFGPNQNADDALDAMVNDPSIHRVEAHTDLNFARRHVFHRSHIELDFGGHTVTTDGIELNTRDNPFGAVLFFQGTQAGGSQTVTLSAALPEGRDVLEVSNASAFQVDDWWIARISNNSGGSAQRELDYLVKVTEIVSSSSIRVNYKLGWPLAAGRTITYTKMNPVFHCHVRNMQFVGVPVPPNPSASVRPFETWDQIGSNPVAYEFAVECNVSGIRATKVFWPVIQRRYCSHYITEQCELVNPEERDWGGTGYLTQQLNVLYGHVRDCNTSNARHLNDFTCAAYSMVENCHGDGDDYGPFVTHGQYEHDLVYIGNSGLLSFANSGTTWGDSAKRITVKKHIATRIVANKRLTDLTLEDCYAIVKEGLANSGSIWANVDGLQMRGCTAENMITLSKGSSLSKRKNIIDSSSFGMLNGYEIARPIRANTVGYTPINGDLQISNCEFYNVEDVNIGSLNKLTLINTWFKGASPTTGKVRVGTKEIVIQGGGFINCGFVLTGAWDKSTSGNAAQSVTLGGGAQFSGTNGEKAFFKSTEGGNAVTFNIGQIVSAAADADTAHFHIEGAGNRLHSIGAHFKGGKYVADGGGFGAENFFCILSCVEEGVDRTSLPAEEGDTIKHGAAYNMIF</sequence>
<dbReference type="InterPro" id="IPR006311">
    <property type="entry name" value="TAT_signal"/>
</dbReference>
<evidence type="ECO:0000256" key="1">
    <source>
        <dbReference type="SAM" id="MobiDB-lite"/>
    </source>
</evidence>
<organism evidence="2 3">
    <name type="scientific">Paenibacillus pinisoli</name>
    <dbReference type="NCBI Taxonomy" id="1276110"/>
    <lineage>
        <taxon>Bacteria</taxon>
        <taxon>Bacillati</taxon>
        <taxon>Bacillota</taxon>
        <taxon>Bacilli</taxon>
        <taxon>Bacillales</taxon>
        <taxon>Paenibacillaceae</taxon>
        <taxon>Paenibacillus</taxon>
    </lineage>
</organism>
<dbReference type="AlphaFoldDB" id="A0A3A6PFC3"/>
<evidence type="ECO:0000313" key="2">
    <source>
        <dbReference type="EMBL" id="RJX38890.1"/>
    </source>
</evidence>
<proteinExistence type="predicted"/>
<keyword evidence="3" id="KW-1185">Reference proteome</keyword>
<comment type="caution">
    <text evidence="2">The sequence shown here is derived from an EMBL/GenBank/DDBJ whole genome shotgun (WGS) entry which is preliminary data.</text>
</comment>